<reference evidence="2 3" key="1">
    <citation type="submission" date="2006-10" db="EMBL/GenBank/DDBJ databases">
        <title>The Genome Sequence of Batrachochytrium dendrobatidis JEL423.</title>
        <authorList>
            <consortium name="The Broad Institute Genome Sequencing Platform"/>
            <person name="Birren B."/>
            <person name="Lander E."/>
            <person name="Galagan J."/>
            <person name="Cuomo C."/>
            <person name="Devon K."/>
            <person name="Jaffe D."/>
            <person name="Butler J."/>
            <person name="Alvarez P."/>
            <person name="Gnerre S."/>
            <person name="Grabherr M."/>
            <person name="Kleber M."/>
            <person name="Mauceli E."/>
            <person name="Brockman W."/>
            <person name="Young S."/>
            <person name="LaButti K."/>
            <person name="Sykes S."/>
            <person name="DeCaprio D."/>
            <person name="Crawford M."/>
            <person name="Koehrsen M."/>
            <person name="Engels R."/>
            <person name="Montgomery P."/>
            <person name="Pearson M."/>
            <person name="Howarth C."/>
            <person name="Larson L."/>
            <person name="White J."/>
            <person name="O'Leary S."/>
            <person name="Kodira C."/>
            <person name="Zeng Q."/>
            <person name="Yandava C."/>
            <person name="Alvarado L."/>
            <person name="Longcore J."/>
            <person name="James T."/>
        </authorList>
    </citation>
    <scope>NUCLEOTIDE SEQUENCE [LARGE SCALE GENOMIC DNA]</scope>
    <source>
        <strain evidence="2 3">JEL423</strain>
    </source>
</reference>
<proteinExistence type="predicted"/>
<accession>A0A177WGC0</accession>
<feature type="region of interest" description="Disordered" evidence="1">
    <location>
        <begin position="122"/>
        <end position="233"/>
    </location>
</feature>
<dbReference type="OrthoDB" id="2127453at2759"/>
<feature type="compositionally biased region" description="Polar residues" evidence="1">
    <location>
        <begin position="199"/>
        <end position="213"/>
    </location>
</feature>
<dbReference type="VEuPathDB" id="FungiDB:BDEG_22986"/>
<dbReference type="EMBL" id="DS022302">
    <property type="protein sequence ID" value="OAJ39113.1"/>
    <property type="molecule type" value="Genomic_DNA"/>
</dbReference>
<evidence type="ECO:0000313" key="3">
    <source>
        <dbReference type="Proteomes" id="UP000077115"/>
    </source>
</evidence>
<sequence length="559" mass="61643">MSSSVADVAISKLIPDNISILQSIPDVLYPWQSEYQRQYTWKTAMLSALHSDKHLGSNQHVAYETASSTSQPLKTLDTDLRVKLDMPSSAPVVQTEPSPVTHTVKFVNETCSTKSVPESAHQVLSQQCDTPANTTSEATSSVVSQDLTRHVQSDQCSTGDKALASTGQAKDDKKPYLIIDRPTLSRMDHTEDKHHKTKSTIQTNMLKPSNLATDSRDNLKHSSTSLQLQKGSKSNAEPILMPFGYGNTNPVVQNNMYKTFNVRAPSQQVYPNTFERGDRIKTFENTIISPVDAETSRPRIPNPTEALQQYLKAKSQVAKLQAMYHSEYRSKFLDWTHPLEESLVTSNDRSDTLASPLSPVLKACIDSPTDKRNKSLLDTAKTGISTPYKGYAAGLPSTPDTCAAFTKRQRSIFFDASQNVPTPVATNRKAHRLPADRGHATRSFFVEADPRVKDLRLRKPADTSGHCSVTQTTARQTHTGSLHSNNTNQTPLTSMSLSILPTQRRPTVKHGVSILDQIAGVKSAGISDAEALSYKERRHYTFGPDALQSQIDAEVALQK</sequence>
<evidence type="ECO:0000256" key="1">
    <source>
        <dbReference type="SAM" id="MobiDB-lite"/>
    </source>
</evidence>
<gene>
    <name evidence="2" type="ORF">BDEG_22986</name>
</gene>
<feature type="compositionally biased region" description="Polar residues" evidence="1">
    <location>
        <begin position="465"/>
        <end position="493"/>
    </location>
</feature>
<feature type="region of interest" description="Disordered" evidence="1">
    <location>
        <begin position="461"/>
        <end position="493"/>
    </location>
</feature>
<feature type="compositionally biased region" description="Polar residues" evidence="1">
    <location>
        <begin position="122"/>
        <end position="146"/>
    </location>
</feature>
<organism evidence="2 3">
    <name type="scientific">Batrachochytrium dendrobatidis (strain JEL423)</name>
    <dbReference type="NCBI Taxonomy" id="403673"/>
    <lineage>
        <taxon>Eukaryota</taxon>
        <taxon>Fungi</taxon>
        <taxon>Fungi incertae sedis</taxon>
        <taxon>Chytridiomycota</taxon>
        <taxon>Chytridiomycota incertae sedis</taxon>
        <taxon>Chytridiomycetes</taxon>
        <taxon>Rhizophydiales</taxon>
        <taxon>Rhizophydiales incertae sedis</taxon>
        <taxon>Batrachochytrium</taxon>
    </lineage>
</organism>
<name>A0A177WGC0_BATDL</name>
<dbReference type="Proteomes" id="UP000077115">
    <property type="component" value="Unassembled WGS sequence"/>
</dbReference>
<evidence type="ECO:0000313" key="2">
    <source>
        <dbReference type="EMBL" id="OAJ39113.1"/>
    </source>
</evidence>
<dbReference type="AlphaFoldDB" id="A0A177WGC0"/>
<reference evidence="2 3" key="2">
    <citation type="submission" date="2016-05" db="EMBL/GenBank/DDBJ databases">
        <title>Lineage-specific infection strategies underlie the spectrum of fungal disease in amphibians.</title>
        <authorList>
            <person name="Cuomo C.A."/>
            <person name="Farrer R.A."/>
            <person name="James T."/>
            <person name="Longcore J."/>
            <person name="Birren B."/>
        </authorList>
    </citation>
    <scope>NUCLEOTIDE SEQUENCE [LARGE SCALE GENOMIC DNA]</scope>
    <source>
        <strain evidence="2 3">JEL423</strain>
    </source>
</reference>
<feature type="compositionally biased region" description="Polar residues" evidence="1">
    <location>
        <begin position="221"/>
        <end position="233"/>
    </location>
</feature>
<protein>
    <submittedName>
        <fullName evidence="2">Uncharacterized protein</fullName>
    </submittedName>
</protein>